<proteinExistence type="predicted"/>
<evidence type="ECO:0000256" key="1">
    <source>
        <dbReference type="SAM" id="MobiDB-lite"/>
    </source>
</evidence>
<organism evidence="2 3">
    <name type="scientific">Aureobasidium namibiae CBS 147.97</name>
    <dbReference type="NCBI Taxonomy" id="1043004"/>
    <lineage>
        <taxon>Eukaryota</taxon>
        <taxon>Fungi</taxon>
        <taxon>Dikarya</taxon>
        <taxon>Ascomycota</taxon>
        <taxon>Pezizomycotina</taxon>
        <taxon>Dothideomycetes</taxon>
        <taxon>Dothideomycetidae</taxon>
        <taxon>Dothideales</taxon>
        <taxon>Saccotheciaceae</taxon>
        <taxon>Aureobasidium</taxon>
    </lineage>
</organism>
<sequence length="145" mass="15839">MSLKDHLGTGPLAWDLDSVPLVAYIPTWRVGSLLQLSWVISPLSRRKNSISRTASVSCRSLASDPKAVFATETRVCRKTTIASRVLCCKGVRCNPPSMDQSPQTPSNGSGKGGRMFQKPISKSDDSRLQMLKFELLLSAANEESE</sequence>
<evidence type="ECO:0000313" key="2">
    <source>
        <dbReference type="EMBL" id="KEQ71445.1"/>
    </source>
</evidence>
<dbReference type="AlphaFoldDB" id="A0A074WEC1"/>
<dbReference type="GeneID" id="25413888"/>
<dbReference type="Proteomes" id="UP000027730">
    <property type="component" value="Unassembled WGS sequence"/>
</dbReference>
<feature type="region of interest" description="Disordered" evidence="1">
    <location>
        <begin position="94"/>
        <end position="125"/>
    </location>
</feature>
<dbReference type="HOGENOM" id="CLU_1786484_0_0_1"/>
<name>A0A074WEC1_9PEZI</name>
<dbReference type="EMBL" id="KL584714">
    <property type="protein sequence ID" value="KEQ71445.1"/>
    <property type="molecule type" value="Genomic_DNA"/>
</dbReference>
<keyword evidence="3" id="KW-1185">Reference proteome</keyword>
<evidence type="ECO:0000313" key="3">
    <source>
        <dbReference type="Proteomes" id="UP000027730"/>
    </source>
</evidence>
<protein>
    <submittedName>
        <fullName evidence="2">Uncharacterized protein</fullName>
    </submittedName>
</protein>
<feature type="compositionally biased region" description="Polar residues" evidence="1">
    <location>
        <begin position="97"/>
        <end position="108"/>
    </location>
</feature>
<reference evidence="2 3" key="1">
    <citation type="journal article" date="2014" name="BMC Genomics">
        <title>Genome sequencing of four Aureobasidium pullulans varieties: biotechnological potential, stress tolerance, and description of new species.</title>
        <authorList>
            <person name="Gostin Ar C."/>
            <person name="Ohm R.A."/>
            <person name="Kogej T."/>
            <person name="Sonjak S."/>
            <person name="Turk M."/>
            <person name="Zajc J."/>
            <person name="Zalar P."/>
            <person name="Grube M."/>
            <person name="Sun H."/>
            <person name="Han J."/>
            <person name="Sharma A."/>
            <person name="Chiniquy J."/>
            <person name="Ngan C.Y."/>
            <person name="Lipzen A."/>
            <person name="Barry K."/>
            <person name="Grigoriev I.V."/>
            <person name="Gunde-Cimerman N."/>
        </authorList>
    </citation>
    <scope>NUCLEOTIDE SEQUENCE [LARGE SCALE GENOMIC DNA]</scope>
    <source>
        <strain evidence="2 3">CBS 147.97</strain>
    </source>
</reference>
<gene>
    <name evidence="2" type="ORF">M436DRAFT_65572</name>
</gene>
<accession>A0A074WEC1</accession>
<dbReference type="RefSeq" id="XP_013425597.1">
    <property type="nucleotide sequence ID" value="XM_013570143.1"/>
</dbReference>